<evidence type="ECO:0000313" key="2">
    <source>
        <dbReference type="Proteomes" id="UP000826195"/>
    </source>
</evidence>
<dbReference type="GO" id="GO:0008237">
    <property type="term" value="F:metallopeptidase activity"/>
    <property type="evidence" value="ECO:0007669"/>
    <property type="project" value="InterPro"/>
</dbReference>
<dbReference type="AlphaFoldDB" id="A0AAV7J0T2"/>
<protein>
    <submittedName>
        <fullName evidence="1">Uncharacterized protein</fullName>
    </submittedName>
</protein>
<sequence>MLRTGYGCTERKYPVLILTYPQHEATSNKERGPMACEELEVELWINVDRYIQKLTNPKIKLAISGVVFPTREGILPEPNITDGKKYYISNDTLSKMSKWLKDNEENFEDIKYDAIVYVTSSPLKNYDDDRQRYVNDNYMTAPFVCHYKNNKKSEATRPPGGIFYYNNDRDKFGINNIYGAYFIAEGFGVPYDQDVGCQGGYVMDNWNRNYDSSWSECSLSAFQKIEKNSSYSCLKWTLESIKSDQDYDDS</sequence>
<comment type="caution">
    <text evidence="1">The sequence shown here is derived from an EMBL/GenBank/DDBJ whole genome shotgun (WGS) entry which is preliminary data.</text>
</comment>
<dbReference type="SUPFAM" id="SSF55486">
    <property type="entry name" value="Metalloproteases ('zincins'), catalytic domain"/>
    <property type="match status" value="1"/>
</dbReference>
<dbReference type="Proteomes" id="UP000826195">
    <property type="component" value="Unassembled WGS sequence"/>
</dbReference>
<reference evidence="1 2" key="1">
    <citation type="journal article" date="2021" name="J. Hered.">
        <title>A chromosome-level genome assembly of the parasitoid wasp, Cotesia glomerata (Hymenoptera: Braconidae).</title>
        <authorList>
            <person name="Pinto B.J."/>
            <person name="Weis J.J."/>
            <person name="Gamble T."/>
            <person name="Ode P.J."/>
            <person name="Paul R."/>
            <person name="Zaspel J.M."/>
        </authorList>
    </citation>
    <scope>NUCLEOTIDE SEQUENCE [LARGE SCALE GENOMIC DNA]</scope>
    <source>
        <strain evidence="1">CgM1</strain>
    </source>
</reference>
<proteinExistence type="predicted"/>
<keyword evidence="2" id="KW-1185">Reference proteome</keyword>
<name>A0AAV7J0T2_COTGL</name>
<dbReference type="InterPro" id="IPR024079">
    <property type="entry name" value="MetalloPept_cat_dom_sf"/>
</dbReference>
<accession>A0AAV7J0T2</accession>
<dbReference type="Gene3D" id="3.40.390.10">
    <property type="entry name" value="Collagenase (Catalytic Domain)"/>
    <property type="match status" value="1"/>
</dbReference>
<gene>
    <name evidence="1" type="ORF">KQX54_019467</name>
</gene>
<dbReference type="EMBL" id="JAHXZJ010000374">
    <property type="protein sequence ID" value="KAH0561790.1"/>
    <property type="molecule type" value="Genomic_DNA"/>
</dbReference>
<organism evidence="1 2">
    <name type="scientific">Cotesia glomerata</name>
    <name type="common">Lepidopteran parasitic wasp</name>
    <name type="synonym">Apanteles glomeratus</name>
    <dbReference type="NCBI Taxonomy" id="32391"/>
    <lineage>
        <taxon>Eukaryota</taxon>
        <taxon>Metazoa</taxon>
        <taxon>Ecdysozoa</taxon>
        <taxon>Arthropoda</taxon>
        <taxon>Hexapoda</taxon>
        <taxon>Insecta</taxon>
        <taxon>Pterygota</taxon>
        <taxon>Neoptera</taxon>
        <taxon>Endopterygota</taxon>
        <taxon>Hymenoptera</taxon>
        <taxon>Apocrita</taxon>
        <taxon>Ichneumonoidea</taxon>
        <taxon>Braconidae</taxon>
        <taxon>Microgastrinae</taxon>
        <taxon>Cotesia</taxon>
    </lineage>
</organism>
<evidence type="ECO:0000313" key="1">
    <source>
        <dbReference type="EMBL" id="KAH0561790.1"/>
    </source>
</evidence>